<dbReference type="EMBL" id="UOYO01000026">
    <property type="protein sequence ID" value="VAY87505.1"/>
    <property type="molecule type" value="Genomic_DNA"/>
</dbReference>
<proteinExistence type="predicted"/>
<dbReference type="PANTHER" id="PTHR23291">
    <property type="entry name" value="BAX INHIBITOR-RELATED"/>
    <property type="match status" value="1"/>
</dbReference>
<evidence type="ECO:0000256" key="5">
    <source>
        <dbReference type="ARBA" id="ARBA00023136"/>
    </source>
</evidence>
<evidence type="ECO:0000256" key="6">
    <source>
        <dbReference type="SAM" id="MobiDB-lite"/>
    </source>
</evidence>
<feature type="compositionally biased region" description="Basic and acidic residues" evidence="6">
    <location>
        <begin position="12"/>
        <end position="23"/>
    </location>
</feature>
<feature type="region of interest" description="Disordered" evidence="6">
    <location>
        <begin position="1"/>
        <end position="26"/>
    </location>
</feature>
<keyword evidence="2" id="KW-1003">Cell membrane</keyword>
<evidence type="ECO:0000256" key="7">
    <source>
        <dbReference type="SAM" id="Phobius"/>
    </source>
</evidence>
<reference evidence="8" key="1">
    <citation type="submission" date="2018-10" db="EMBL/GenBank/DDBJ databases">
        <authorList>
            <person name="Aoki K."/>
        </authorList>
    </citation>
    <scope>NUCLEOTIDE SEQUENCE</scope>
</reference>
<organism evidence="8">
    <name type="scientific">hydrothermal vent metagenome</name>
    <dbReference type="NCBI Taxonomy" id="652676"/>
    <lineage>
        <taxon>unclassified sequences</taxon>
        <taxon>metagenomes</taxon>
        <taxon>ecological metagenomes</taxon>
    </lineage>
</organism>
<evidence type="ECO:0000313" key="8">
    <source>
        <dbReference type="EMBL" id="VAY87505.1"/>
    </source>
</evidence>
<protein>
    <submittedName>
        <fullName evidence="8">Arginine/ornithine antiporter ArcD</fullName>
    </submittedName>
</protein>
<evidence type="ECO:0000256" key="2">
    <source>
        <dbReference type="ARBA" id="ARBA00022475"/>
    </source>
</evidence>
<gene>
    <name evidence="8" type="ORF">MNB_ARC-1_432</name>
</gene>
<feature type="transmembrane region" description="Helical" evidence="7">
    <location>
        <begin position="67"/>
        <end position="87"/>
    </location>
</feature>
<evidence type="ECO:0000256" key="1">
    <source>
        <dbReference type="ARBA" id="ARBA00004651"/>
    </source>
</evidence>
<dbReference type="AlphaFoldDB" id="A0A3B1E549"/>
<comment type="subcellular location">
    <subcellularLocation>
        <location evidence="1">Cell membrane</location>
        <topology evidence="1">Multi-pass membrane protein</topology>
    </subcellularLocation>
</comment>
<name>A0A3B1E549_9ZZZZ</name>
<evidence type="ECO:0000256" key="4">
    <source>
        <dbReference type="ARBA" id="ARBA00022989"/>
    </source>
</evidence>
<keyword evidence="5 7" id="KW-0472">Membrane</keyword>
<dbReference type="CDD" id="cd10432">
    <property type="entry name" value="BI-1-like_bacterial"/>
    <property type="match status" value="1"/>
</dbReference>
<feature type="transmembrane region" description="Helical" evidence="7">
    <location>
        <begin position="42"/>
        <end position="61"/>
    </location>
</feature>
<dbReference type="Pfam" id="PF01027">
    <property type="entry name" value="Bax1-I"/>
    <property type="match status" value="1"/>
</dbReference>
<sequence length="242" mass="26159">MYNRDYLSHNNAGEKHSSSEKRSSPSYNVETRANLMVFLKSTYQLFASSLLAATAGAYIGLDMVSTISSWYWGLVILELVFLFGLYAVKNKPGINLAVLFGFTFLSGLTVTPLLSGIFNMPGGASIVAQAFLMTSVAFGGISMFAMTTKRDFSGMGKMLFIALIVLIVGSISNIFIGSPVLQLGIAMIGALIFSAFILYDTQQIIKGGFSTPIEAAIALYLDFLNLFISLLQILAAFNGRDD</sequence>
<keyword evidence="3 7" id="KW-0812">Transmembrane</keyword>
<keyword evidence="4 7" id="KW-1133">Transmembrane helix</keyword>
<feature type="transmembrane region" description="Helical" evidence="7">
    <location>
        <begin position="126"/>
        <end position="146"/>
    </location>
</feature>
<evidence type="ECO:0000256" key="3">
    <source>
        <dbReference type="ARBA" id="ARBA00022692"/>
    </source>
</evidence>
<accession>A0A3B1E549</accession>
<dbReference type="GO" id="GO:0005886">
    <property type="term" value="C:plasma membrane"/>
    <property type="evidence" value="ECO:0007669"/>
    <property type="project" value="UniProtKB-SubCell"/>
</dbReference>
<feature type="transmembrane region" description="Helical" evidence="7">
    <location>
        <begin position="219"/>
        <end position="237"/>
    </location>
</feature>
<dbReference type="InterPro" id="IPR006214">
    <property type="entry name" value="Bax_inhibitor_1-related"/>
</dbReference>
<dbReference type="PANTHER" id="PTHR23291:SF115">
    <property type="entry name" value="MODULATOR OF FTSH PROTEASE YCCA"/>
    <property type="match status" value="1"/>
</dbReference>
<feature type="transmembrane region" description="Helical" evidence="7">
    <location>
        <begin position="158"/>
        <end position="176"/>
    </location>
</feature>
<feature type="transmembrane region" description="Helical" evidence="7">
    <location>
        <begin position="94"/>
        <end position="114"/>
    </location>
</feature>
<feature type="transmembrane region" description="Helical" evidence="7">
    <location>
        <begin position="182"/>
        <end position="199"/>
    </location>
</feature>